<dbReference type="EMBL" id="LT853699">
    <property type="protein sequence ID" value="SMQ53071.1"/>
    <property type="molecule type" value="Genomic_DNA"/>
</dbReference>
<evidence type="ECO:0000256" key="5">
    <source>
        <dbReference type="ARBA" id="ARBA00023033"/>
    </source>
</evidence>
<feature type="transmembrane region" description="Helical" evidence="6">
    <location>
        <begin position="14"/>
        <end position="35"/>
    </location>
</feature>
<dbReference type="AlphaFoldDB" id="A0A1X7S0V9"/>
<dbReference type="SUPFAM" id="SSF51905">
    <property type="entry name" value="FAD/NAD(P)-binding domain"/>
    <property type="match status" value="1"/>
</dbReference>
<proteinExistence type="predicted"/>
<dbReference type="PANTHER" id="PTHR47178">
    <property type="entry name" value="MONOOXYGENASE, FAD-BINDING"/>
    <property type="match status" value="1"/>
</dbReference>
<dbReference type="PANTHER" id="PTHR47178:SF6">
    <property type="entry name" value="FAD-BINDING DOMAIN-CONTAINING PROTEIN"/>
    <property type="match status" value="1"/>
</dbReference>
<gene>
    <name evidence="8" type="ORF">ZT3D7_G8224</name>
</gene>
<evidence type="ECO:0000256" key="3">
    <source>
        <dbReference type="ARBA" id="ARBA00022827"/>
    </source>
</evidence>
<dbReference type="STRING" id="1276538.A0A1X7S0V9"/>
<dbReference type="Gene3D" id="3.50.50.60">
    <property type="entry name" value="FAD/NAD(P)-binding domain"/>
    <property type="match status" value="1"/>
</dbReference>
<evidence type="ECO:0000256" key="4">
    <source>
        <dbReference type="ARBA" id="ARBA00023002"/>
    </source>
</evidence>
<name>A0A1X7S0V9_ZYMT9</name>
<keyword evidence="4" id="KW-0560">Oxidoreductase</keyword>
<dbReference type="InterPro" id="IPR002938">
    <property type="entry name" value="FAD-bd"/>
</dbReference>
<feature type="domain" description="FAD-binding" evidence="7">
    <location>
        <begin position="323"/>
        <end position="360"/>
    </location>
</feature>
<sequence>MASSQAHSPLAGKVIIVSGAGIAGLAFVISMRTIWRPEMGKFPNIKHYEREDGPSGLSREGYSMSIRSDEMSEGIQALQKMQVLDKLMDVSIFREGIERGYFGLWSLDWSRLAIVRDTTPPGVPKSGMRVARTKLRQVLLDEASKYGEISWGTSCTKATSMDDGTYAVELSDGTKDTCGFIIVADGASSKLRACIKPDEKLSFAGPVTIGAVSRFEKDVPQVIKRDWGIVASGQGVAFFASPMFERTSNWALSYMADIPRTELRQPIPLEQCKQLIEEVKGRGKMFQEPFQSLIKNSDLGTLMVFNNMDKQPFAHGTINGVPDGVFFIGDSNHAVSPFAGNGANMALKDGFDLAECLCIYSSIQEAASSYDMRSIPRAATSVRFSHGSIAVIHSTGWTWKFYRSLLVLFGMAMSIWYSFQDVCGAFHSWRNVL</sequence>
<evidence type="ECO:0000256" key="2">
    <source>
        <dbReference type="ARBA" id="ARBA00022630"/>
    </source>
</evidence>
<evidence type="ECO:0000313" key="9">
    <source>
        <dbReference type="Proteomes" id="UP000215127"/>
    </source>
</evidence>
<dbReference type="PRINTS" id="PR00420">
    <property type="entry name" value="RNGMNOXGNASE"/>
</dbReference>
<comment type="cofactor">
    <cofactor evidence="1">
        <name>FAD</name>
        <dbReference type="ChEBI" id="CHEBI:57692"/>
    </cofactor>
</comment>
<dbReference type="GO" id="GO:0004497">
    <property type="term" value="F:monooxygenase activity"/>
    <property type="evidence" value="ECO:0007669"/>
    <property type="project" value="UniProtKB-KW"/>
</dbReference>
<keyword evidence="6" id="KW-0472">Membrane</keyword>
<keyword evidence="6" id="KW-0812">Transmembrane</keyword>
<dbReference type="GO" id="GO:0071949">
    <property type="term" value="F:FAD binding"/>
    <property type="evidence" value="ECO:0007669"/>
    <property type="project" value="InterPro"/>
</dbReference>
<dbReference type="Pfam" id="PF01494">
    <property type="entry name" value="FAD_binding_3"/>
    <property type="match status" value="1"/>
</dbReference>
<evidence type="ECO:0000259" key="7">
    <source>
        <dbReference type="Pfam" id="PF01494"/>
    </source>
</evidence>
<keyword evidence="2" id="KW-0285">Flavoprotein</keyword>
<evidence type="ECO:0000256" key="1">
    <source>
        <dbReference type="ARBA" id="ARBA00001974"/>
    </source>
</evidence>
<dbReference type="InterPro" id="IPR036188">
    <property type="entry name" value="FAD/NAD-bd_sf"/>
</dbReference>
<keyword evidence="6" id="KW-1133">Transmembrane helix</keyword>
<protein>
    <recommendedName>
        <fullName evidence="7">FAD-binding domain-containing protein</fullName>
    </recommendedName>
</protein>
<evidence type="ECO:0000313" key="8">
    <source>
        <dbReference type="EMBL" id="SMQ53071.1"/>
    </source>
</evidence>
<reference evidence="8 9" key="1">
    <citation type="submission" date="2016-06" db="EMBL/GenBank/DDBJ databases">
        <authorList>
            <person name="Kjaerup R.B."/>
            <person name="Dalgaard T.S."/>
            <person name="Juul-Madsen H.R."/>
        </authorList>
    </citation>
    <scope>NUCLEOTIDE SEQUENCE [LARGE SCALE GENOMIC DNA]</scope>
</reference>
<evidence type="ECO:0000256" key="6">
    <source>
        <dbReference type="SAM" id="Phobius"/>
    </source>
</evidence>
<keyword evidence="3" id="KW-0274">FAD</keyword>
<accession>A0A1X7S0V9</accession>
<keyword evidence="9" id="KW-1185">Reference proteome</keyword>
<dbReference type="Proteomes" id="UP000215127">
    <property type="component" value="Chromosome 8"/>
</dbReference>
<organism evidence="8 9">
    <name type="scientific">Zymoseptoria tritici (strain ST99CH_3D7)</name>
    <dbReference type="NCBI Taxonomy" id="1276538"/>
    <lineage>
        <taxon>Eukaryota</taxon>
        <taxon>Fungi</taxon>
        <taxon>Dikarya</taxon>
        <taxon>Ascomycota</taxon>
        <taxon>Pezizomycotina</taxon>
        <taxon>Dothideomycetes</taxon>
        <taxon>Dothideomycetidae</taxon>
        <taxon>Mycosphaerellales</taxon>
        <taxon>Mycosphaerellaceae</taxon>
        <taxon>Zymoseptoria</taxon>
    </lineage>
</organism>
<keyword evidence="5" id="KW-0503">Monooxygenase</keyword>